<dbReference type="InterPro" id="IPR011016">
    <property type="entry name" value="Znf_RING-CH"/>
</dbReference>
<keyword evidence="3 11" id="KW-0812">Transmembrane</keyword>
<dbReference type="PROSITE" id="PS50089">
    <property type="entry name" value="ZF_RING_2"/>
    <property type="match status" value="1"/>
</dbReference>
<dbReference type="CDD" id="cd16495">
    <property type="entry name" value="RING_CH-C4HC3_MARCH"/>
    <property type="match status" value="1"/>
</dbReference>
<comment type="caution">
    <text evidence="14">The sequence shown here is derived from an EMBL/GenBank/DDBJ whole genome shotgun (WGS) entry which is preliminary data.</text>
</comment>
<evidence type="ECO:0000256" key="10">
    <source>
        <dbReference type="PROSITE-ProRule" id="PRU00175"/>
    </source>
</evidence>
<feature type="domain" description="RING-type" evidence="12">
    <location>
        <begin position="40"/>
        <end position="88"/>
    </location>
</feature>
<keyword evidence="7" id="KW-0862">Zinc</keyword>
<dbReference type="SUPFAM" id="SSF57850">
    <property type="entry name" value="RING/U-box"/>
    <property type="match status" value="1"/>
</dbReference>
<proteinExistence type="predicted"/>
<evidence type="ECO:0000256" key="3">
    <source>
        <dbReference type="ARBA" id="ARBA00022692"/>
    </source>
</evidence>
<reference evidence="14" key="1">
    <citation type="submission" date="2021-02" db="EMBL/GenBank/DDBJ databases">
        <authorList>
            <person name="Dougan E. K."/>
            <person name="Rhodes N."/>
            <person name="Thang M."/>
            <person name="Chan C."/>
        </authorList>
    </citation>
    <scope>NUCLEOTIDE SEQUENCE</scope>
</reference>
<evidence type="ECO:0000259" key="13">
    <source>
        <dbReference type="PROSITE" id="PS51292"/>
    </source>
</evidence>
<evidence type="ECO:0000256" key="6">
    <source>
        <dbReference type="ARBA" id="ARBA00022786"/>
    </source>
</evidence>
<evidence type="ECO:0000256" key="2">
    <source>
        <dbReference type="ARBA" id="ARBA00022679"/>
    </source>
</evidence>
<dbReference type="InterPro" id="IPR001841">
    <property type="entry name" value="Znf_RING"/>
</dbReference>
<dbReference type="AlphaFoldDB" id="A0A813L605"/>
<keyword evidence="2" id="KW-0808">Transferase</keyword>
<dbReference type="PANTHER" id="PTHR46065">
    <property type="entry name" value="E3 UBIQUITIN-PROTEIN LIGASE MARCH 2/3 FAMILY MEMBER"/>
    <property type="match status" value="1"/>
</dbReference>
<evidence type="ECO:0008006" key="16">
    <source>
        <dbReference type="Google" id="ProtNLM"/>
    </source>
</evidence>
<keyword evidence="5 10" id="KW-0863">Zinc-finger</keyword>
<evidence type="ECO:0000313" key="15">
    <source>
        <dbReference type="Proteomes" id="UP000626109"/>
    </source>
</evidence>
<evidence type="ECO:0000256" key="5">
    <source>
        <dbReference type="ARBA" id="ARBA00022771"/>
    </source>
</evidence>
<dbReference type="GO" id="GO:0008270">
    <property type="term" value="F:zinc ion binding"/>
    <property type="evidence" value="ECO:0007669"/>
    <property type="project" value="UniProtKB-KW"/>
</dbReference>
<comment type="subcellular location">
    <subcellularLocation>
        <location evidence="1">Membrane</location>
        <topology evidence="1">Multi-pass membrane protein</topology>
    </subcellularLocation>
</comment>
<feature type="transmembrane region" description="Helical" evidence="11">
    <location>
        <begin position="118"/>
        <end position="136"/>
    </location>
</feature>
<evidence type="ECO:0000256" key="8">
    <source>
        <dbReference type="ARBA" id="ARBA00022989"/>
    </source>
</evidence>
<evidence type="ECO:0000313" key="14">
    <source>
        <dbReference type="EMBL" id="CAE8718723.1"/>
    </source>
</evidence>
<evidence type="ECO:0000256" key="7">
    <source>
        <dbReference type="ARBA" id="ARBA00022833"/>
    </source>
</evidence>
<protein>
    <recommendedName>
        <fullName evidence="16">RING-CH-type domain-containing protein</fullName>
    </recommendedName>
</protein>
<evidence type="ECO:0000256" key="4">
    <source>
        <dbReference type="ARBA" id="ARBA00022723"/>
    </source>
</evidence>
<evidence type="ECO:0000256" key="1">
    <source>
        <dbReference type="ARBA" id="ARBA00004141"/>
    </source>
</evidence>
<dbReference type="Proteomes" id="UP000626109">
    <property type="component" value="Unassembled WGS sequence"/>
</dbReference>
<sequence length="329" mass="36294">MELPTSSREVIRGIAYSNIPLTQSLLREGLLSSIDDGAVCRVCTQNASEECELLAPCHCDGSVKWICRDCLDKWRGQDEWSRFRCELCGCAYVYHIETASPKAVLDAYWTSGKYGCKLLAAGFFLSMLQGGLIVLVKSPLLYLLGIGLVAFCWVAADLIASTMLLLKCCDEQAYIGLLGSIVRRLFGLNGFNDITSLYKAEWQALVPFELESGRQRQPLSAESEGEMQQPVGIRNPGQAVCAVVCAISLMAVGASTFPFLWGPMISAWMLKHIADMMALGFHLTVFASLYLASLFILHSLAFVIARPHQLRRDDMGNALVRSLLPSERH</sequence>
<dbReference type="PROSITE" id="PS51292">
    <property type="entry name" value="ZF_RING_CH"/>
    <property type="match status" value="1"/>
</dbReference>
<dbReference type="PANTHER" id="PTHR46065:SF3">
    <property type="entry name" value="FI20425P1"/>
    <property type="match status" value="1"/>
</dbReference>
<dbReference type="Gene3D" id="3.30.40.10">
    <property type="entry name" value="Zinc/RING finger domain, C3HC4 (zinc finger)"/>
    <property type="match status" value="1"/>
</dbReference>
<dbReference type="InterPro" id="IPR013083">
    <property type="entry name" value="Znf_RING/FYVE/PHD"/>
</dbReference>
<keyword evidence="9 11" id="KW-0472">Membrane</keyword>
<dbReference type="SMART" id="SM00744">
    <property type="entry name" value="RINGv"/>
    <property type="match status" value="1"/>
</dbReference>
<keyword evidence="8 11" id="KW-1133">Transmembrane helix</keyword>
<dbReference type="EMBL" id="CAJNNW010033405">
    <property type="protein sequence ID" value="CAE8718723.1"/>
    <property type="molecule type" value="Genomic_DNA"/>
</dbReference>
<dbReference type="GO" id="GO:0016740">
    <property type="term" value="F:transferase activity"/>
    <property type="evidence" value="ECO:0007669"/>
    <property type="project" value="UniProtKB-KW"/>
</dbReference>
<keyword evidence="6" id="KW-0833">Ubl conjugation pathway</keyword>
<feature type="transmembrane region" description="Helical" evidence="11">
    <location>
        <begin position="142"/>
        <end position="166"/>
    </location>
</feature>
<name>A0A813L605_POLGL</name>
<feature type="transmembrane region" description="Helical" evidence="11">
    <location>
        <begin position="281"/>
        <end position="305"/>
    </location>
</feature>
<accession>A0A813L605</accession>
<feature type="transmembrane region" description="Helical" evidence="11">
    <location>
        <begin position="239"/>
        <end position="261"/>
    </location>
</feature>
<organism evidence="14 15">
    <name type="scientific">Polarella glacialis</name>
    <name type="common">Dinoflagellate</name>
    <dbReference type="NCBI Taxonomy" id="89957"/>
    <lineage>
        <taxon>Eukaryota</taxon>
        <taxon>Sar</taxon>
        <taxon>Alveolata</taxon>
        <taxon>Dinophyceae</taxon>
        <taxon>Suessiales</taxon>
        <taxon>Suessiaceae</taxon>
        <taxon>Polarella</taxon>
    </lineage>
</organism>
<evidence type="ECO:0000259" key="12">
    <source>
        <dbReference type="PROSITE" id="PS50089"/>
    </source>
</evidence>
<dbReference type="Pfam" id="PF12906">
    <property type="entry name" value="RINGv"/>
    <property type="match status" value="1"/>
</dbReference>
<gene>
    <name evidence="14" type="ORF">PGLA2088_LOCUS40236</name>
</gene>
<evidence type="ECO:0000256" key="11">
    <source>
        <dbReference type="SAM" id="Phobius"/>
    </source>
</evidence>
<keyword evidence="4" id="KW-0479">Metal-binding</keyword>
<feature type="domain" description="RING-CH-type" evidence="13">
    <location>
        <begin position="32"/>
        <end position="95"/>
    </location>
</feature>
<dbReference type="GO" id="GO:0016020">
    <property type="term" value="C:membrane"/>
    <property type="evidence" value="ECO:0007669"/>
    <property type="project" value="UniProtKB-SubCell"/>
</dbReference>
<evidence type="ECO:0000256" key="9">
    <source>
        <dbReference type="ARBA" id="ARBA00023136"/>
    </source>
</evidence>